<evidence type="ECO:0000313" key="1">
    <source>
        <dbReference type="EMBL" id="OOV33796.1"/>
    </source>
</evidence>
<dbReference type="AlphaFoldDB" id="A0A1T1CYW1"/>
<evidence type="ECO:0000313" key="2">
    <source>
        <dbReference type="Proteomes" id="UP000242636"/>
    </source>
</evidence>
<name>A0A1T1CYW1_9SYNE</name>
<evidence type="ECO:0008006" key="3">
    <source>
        <dbReference type="Google" id="ProtNLM"/>
    </source>
</evidence>
<organism evidence="1 2">
    <name type="scientific">Candidatus Synechococcus spongiarum LMB bulk15M</name>
    <dbReference type="NCBI Taxonomy" id="1943582"/>
    <lineage>
        <taxon>Bacteria</taxon>
        <taxon>Bacillati</taxon>
        <taxon>Cyanobacteriota</taxon>
        <taxon>Cyanophyceae</taxon>
        <taxon>Synechococcales</taxon>
        <taxon>Synechococcaceae</taxon>
        <taxon>Synechococcus</taxon>
    </lineage>
</organism>
<gene>
    <name evidence="1" type="ORF">BV61_04365</name>
</gene>
<keyword evidence="2" id="KW-1185">Reference proteome</keyword>
<dbReference type="Proteomes" id="UP000242636">
    <property type="component" value="Unassembled WGS sequence"/>
</dbReference>
<proteinExistence type="predicted"/>
<sequence>MGTSHIEFLVEERSMEAFLTPLLRRCLPGDCTFRIHEHQGKPALLRKLKNRLRGYASWLPSDHRIVVIVDMDQDQCDQLKSQLEQACSDAGLHSKQAAGGPQWQVVTRIAIEELEAWYFGDWQAVCRAFPKVSPTVSQRTHYRKPDAIQGGTWEALERVLKEAGHCKQGLPKVQTAAAMGHHMEPQDNCSPSFR</sequence>
<comment type="caution">
    <text evidence="1">The sequence shown here is derived from an EMBL/GenBank/DDBJ whole genome shotgun (WGS) entry which is preliminary data.</text>
</comment>
<dbReference type="Pfam" id="PF14103">
    <property type="entry name" value="DUF4276"/>
    <property type="match status" value="1"/>
</dbReference>
<reference evidence="1 2" key="1">
    <citation type="submission" date="2017-02" db="EMBL/GenBank/DDBJ databases">
        <title>Draft Genome Sequences of 'Candidatus Synechococcus spongiarum', Cyanobacterial Symbionts of the Mediterranean Sponge Aplysina aerophoba from two locations.</title>
        <authorList>
            <person name="Slaby B.M."/>
            <person name="Hentschel U."/>
        </authorList>
    </citation>
    <scope>NUCLEOTIDE SEQUENCE [LARGE SCALE GENOMIC DNA]</scope>
    <source>
        <strain evidence="1">LMB bulk15M</strain>
    </source>
</reference>
<protein>
    <recommendedName>
        <fullName evidence="3">DUF4276 family protein</fullName>
    </recommendedName>
</protein>
<dbReference type="InterPro" id="IPR025455">
    <property type="entry name" value="DUF4276"/>
</dbReference>
<dbReference type="EMBL" id="MWLD01000053">
    <property type="protein sequence ID" value="OOV33796.1"/>
    <property type="molecule type" value="Genomic_DNA"/>
</dbReference>
<accession>A0A1T1CYW1</accession>
<feature type="non-terminal residue" evidence="1">
    <location>
        <position position="194"/>
    </location>
</feature>